<organism evidence="1 2">
    <name type="scientific">Symplocastrum torsivum CPER-KK1</name>
    <dbReference type="NCBI Taxonomy" id="450513"/>
    <lineage>
        <taxon>Bacteria</taxon>
        <taxon>Bacillati</taxon>
        <taxon>Cyanobacteriota</taxon>
        <taxon>Cyanophyceae</taxon>
        <taxon>Oscillatoriophycideae</taxon>
        <taxon>Oscillatoriales</taxon>
        <taxon>Microcoleaceae</taxon>
        <taxon>Symplocastrum</taxon>
    </lineage>
</organism>
<reference evidence="1" key="2">
    <citation type="journal article" date="2022" name="Microbiol. Resour. Announc.">
        <title>Metagenome Sequencing to Explore Phylogenomics of Terrestrial Cyanobacteria.</title>
        <authorList>
            <person name="Ward R.D."/>
            <person name="Stajich J.E."/>
            <person name="Johansen J.R."/>
            <person name="Huntemann M."/>
            <person name="Clum A."/>
            <person name="Foster B."/>
            <person name="Foster B."/>
            <person name="Roux S."/>
            <person name="Palaniappan K."/>
            <person name="Varghese N."/>
            <person name="Mukherjee S."/>
            <person name="Reddy T.B.K."/>
            <person name="Daum C."/>
            <person name="Copeland A."/>
            <person name="Chen I.A."/>
            <person name="Ivanova N.N."/>
            <person name="Kyrpides N.C."/>
            <person name="Shapiro N."/>
            <person name="Eloe-Fadrosh E.A."/>
            <person name="Pietrasiak N."/>
        </authorList>
    </citation>
    <scope>NUCLEOTIDE SEQUENCE</scope>
    <source>
        <strain evidence="1">CPER-KK1</strain>
    </source>
</reference>
<comment type="caution">
    <text evidence="1">The sequence shown here is derived from an EMBL/GenBank/DDBJ whole genome shotgun (WGS) entry which is preliminary data.</text>
</comment>
<dbReference type="EMBL" id="JAHHIF010000002">
    <property type="protein sequence ID" value="MBW4543117.1"/>
    <property type="molecule type" value="Genomic_DNA"/>
</dbReference>
<accession>A0A951U7V1</accession>
<protein>
    <submittedName>
        <fullName evidence="1">DUF1830 domain-containing protein</fullName>
    </submittedName>
</protein>
<name>A0A951U7V1_9CYAN</name>
<dbReference type="Proteomes" id="UP000753908">
    <property type="component" value="Unassembled WGS sequence"/>
</dbReference>
<gene>
    <name evidence="1" type="ORF">KME25_01510</name>
</gene>
<sequence>MSILTASEKATAFKSDRKILCFYINTTSQVQVIRITNSPKFNFERVIFPGQREMFDAGLEGFLEVCTKTNSSFIPCQQLSVTEG</sequence>
<proteinExistence type="predicted"/>
<evidence type="ECO:0000313" key="1">
    <source>
        <dbReference type="EMBL" id="MBW4543117.1"/>
    </source>
</evidence>
<dbReference type="AlphaFoldDB" id="A0A951U7V1"/>
<dbReference type="Pfam" id="PF08865">
    <property type="entry name" value="DUF1830"/>
    <property type="match status" value="1"/>
</dbReference>
<evidence type="ECO:0000313" key="2">
    <source>
        <dbReference type="Proteomes" id="UP000753908"/>
    </source>
</evidence>
<dbReference type="InterPro" id="IPR014964">
    <property type="entry name" value="DUF1830"/>
</dbReference>
<reference evidence="1" key="1">
    <citation type="submission" date="2021-05" db="EMBL/GenBank/DDBJ databases">
        <authorList>
            <person name="Pietrasiak N."/>
            <person name="Ward R."/>
            <person name="Stajich J.E."/>
            <person name="Kurbessoian T."/>
        </authorList>
    </citation>
    <scope>NUCLEOTIDE SEQUENCE</scope>
    <source>
        <strain evidence="1">CPER-KK1</strain>
    </source>
</reference>